<comment type="similarity">
    <text evidence="1 5 6">Belongs to the universal ribosomal protein uL5 family.</text>
</comment>
<keyword evidence="3 5" id="KW-0687">Ribonucleoprotein</keyword>
<dbReference type="InterPro" id="IPR020930">
    <property type="entry name" value="Ribosomal_uL5_bac-type"/>
</dbReference>
<evidence type="ECO:0000313" key="10">
    <source>
        <dbReference type="Proteomes" id="UP000177360"/>
    </source>
</evidence>
<dbReference type="PANTHER" id="PTHR11994">
    <property type="entry name" value="60S RIBOSOMAL PROTEIN L11-RELATED"/>
    <property type="match status" value="1"/>
</dbReference>
<feature type="domain" description="Large ribosomal subunit protein uL5 C-terminal" evidence="8">
    <location>
        <begin position="89"/>
        <end position="181"/>
    </location>
</feature>
<evidence type="ECO:0000256" key="3">
    <source>
        <dbReference type="ARBA" id="ARBA00023274"/>
    </source>
</evidence>
<dbReference type="SUPFAM" id="SSF55282">
    <property type="entry name" value="RL5-like"/>
    <property type="match status" value="1"/>
</dbReference>
<comment type="caution">
    <text evidence="9">The sequence shown here is derived from an EMBL/GenBank/DDBJ whole genome shotgun (WGS) entry which is preliminary data.</text>
</comment>
<dbReference type="Proteomes" id="UP000177360">
    <property type="component" value="Unassembled WGS sequence"/>
</dbReference>
<keyword evidence="2 5" id="KW-0689">Ribosomal protein</keyword>
<evidence type="ECO:0000313" key="9">
    <source>
        <dbReference type="EMBL" id="OGZ19502.1"/>
    </source>
</evidence>
<dbReference type="Gene3D" id="3.30.1440.10">
    <property type="match status" value="1"/>
</dbReference>
<accession>A0A1G2E1E1</accession>
<dbReference type="AlphaFoldDB" id="A0A1G2E1E1"/>
<dbReference type="PROSITE" id="PS00358">
    <property type="entry name" value="RIBOSOMAL_L5"/>
    <property type="match status" value="1"/>
</dbReference>
<evidence type="ECO:0000256" key="4">
    <source>
        <dbReference type="ARBA" id="ARBA00035245"/>
    </source>
</evidence>
<dbReference type="Pfam" id="PF00673">
    <property type="entry name" value="Ribosomal_L5_C"/>
    <property type="match status" value="1"/>
</dbReference>
<dbReference type="InterPro" id="IPR020929">
    <property type="entry name" value="Ribosomal_uL5_CS"/>
</dbReference>
<keyword evidence="5" id="KW-0820">tRNA-binding</keyword>
<evidence type="ECO:0000256" key="5">
    <source>
        <dbReference type="HAMAP-Rule" id="MF_01333"/>
    </source>
</evidence>
<feature type="domain" description="Large ribosomal subunit protein uL5 N-terminal" evidence="7">
    <location>
        <begin position="24"/>
        <end position="85"/>
    </location>
</feature>
<keyword evidence="5" id="KW-0699">rRNA-binding</keyword>
<dbReference type="FunFam" id="3.30.1440.10:FF:000001">
    <property type="entry name" value="50S ribosomal protein L5"/>
    <property type="match status" value="1"/>
</dbReference>
<reference evidence="9 10" key="1">
    <citation type="journal article" date="2016" name="Nat. Commun.">
        <title>Thousands of microbial genomes shed light on interconnected biogeochemical processes in an aquifer system.</title>
        <authorList>
            <person name="Anantharaman K."/>
            <person name="Brown C.T."/>
            <person name="Hug L.A."/>
            <person name="Sharon I."/>
            <person name="Castelle C.J."/>
            <person name="Probst A.J."/>
            <person name="Thomas B.C."/>
            <person name="Singh A."/>
            <person name="Wilkins M.J."/>
            <person name="Karaoz U."/>
            <person name="Brodie E.L."/>
            <person name="Williams K.H."/>
            <person name="Hubbard S.S."/>
            <person name="Banfield J.F."/>
        </authorList>
    </citation>
    <scope>NUCLEOTIDE SEQUENCE [LARGE SCALE GENOMIC DNA]</scope>
</reference>
<dbReference type="InterPro" id="IPR002132">
    <property type="entry name" value="Ribosomal_uL5"/>
</dbReference>
<dbReference type="GO" id="GO:0019843">
    <property type="term" value="F:rRNA binding"/>
    <property type="evidence" value="ECO:0007669"/>
    <property type="project" value="UniProtKB-UniRule"/>
</dbReference>
<dbReference type="NCBIfam" id="NF000585">
    <property type="entry name" value="PRK00010.1"/>
    <property type="match status" value="1"/>
</dbReference>
<evidence type="ECO:0000256" key="6">
    <source>
        <dbReference type="RuleBase" id="RU003930"/>
    </source>
</evidence>
<dbReference type="InterPro" id="IPR031309">
    <property type="entry name" value="Ribosomal_uL5_C"/>
</dbReference>
<dbReference type="HAMAP" id="MF_01333_B">
    <property type="entry name" value="Ribosomal_uL5_B"/>
    <property type="match status" value="1"/>
</dbReference>
<evidence type="ECO:0000256" key="1">
    <source>
        <dbReference type="ARBA" id="ARBA00008553"/>
    </source>
</evidence>
<dbReference type="PIRSF" id="PIRSF002161">
    <property type="entry name" value="Ribosomal_L5"/>
    <property type="match status" value="1"/>
</dbReference>
<name>A0A1G2E1E1_9BACT</name>
<gene>
    <name evidence="5" type="primary">rplE</name>
    <name evidence="9" type="ORF">A2626_03365</name>
</gene>
<keyword evidence="5" id="KW-0694">RNA-binding</keyword>
<evidence type="ECO:0000259" key="8">
    <source>
        <dbReference type="Pfam" id="PF00673"/>
    </source>
</evidence>
<evidence type="ECO:0000259" key="7">
    <source>
        <dbReference type="Pfam" id="PF00281"/>
    </source>
</evidence>
<dbReference type="GO" id="GO:0006412">
    <property type="term" value="P:translation"/>
    <property type="evidence" value="ECO:0007669"/>
    <property type="project" value="UniProtKB-UniRule"/>
</dbReference>
<sequence>MHLLEKYHKEVVPAMQKKFGYKSAMAVPRIRKVVVNTGFGRFVAGKTSDEQKKFYEPVLADMSLICGQKAVVTKAKKSIASFKTREGMPIGAMATLRGKKMYDLLEKVINIALPRSRDFRGLDKKSFDEKGNMTISIKEHTIFPEIFSERIKSIFGFQMTVVVNAKNKEQGIELLKLMDFPIKI</sequence>
<dbReference type="GO" id="GO:0003735">
    <property type="term" value="F:structural constituent of ribosome"/>
    <property type="evidence" value="ECO:0007669"/>
    <property type="project" value="InterPro"/>
</dbReference>
<organism evidence="9 10">
    <name type="scientific">Candidatus Nealsonbacteria bacterium RIFCSPHIGHO2_01_FULL_38_55</name>
    <dbReference type="NCBI Taxonomy" id="1801664"/>
    <lineage>
        <taxon>Bacteria</taxon>
        <taxon>Candidatus Nealsoniibacteriota</taxon>
    </lineage>
</organism>
<dbReference type="InterPro" id="IPR031310">
    <property type="entry name" value="Ribosomal_uL5_N"/>
</dbReference>
<dbReference type="GO" id="GO:0005840">
    <property type="term" value="C:ribosome"/>
    <property type="evidence" value="ECO:0007669"/>
    <property type="project" value="UniProtKB-KW"/>
</dbReference>
<protein>
    <recommendedName>
        <fullName evidence="4 5">Large ribosomal subunit protein uL5</fullName>
    </recommendedName>
</protein>
<proteinExistence type="inferred from homology"/>
<evidence type="ECO:0000256" key="2">
    <source>
        <dbReference type="ARBA" id="ARBA00022980"/>
    </source>
</evidence>
<dbReference type="InterPro" id="IPR022803">
    <property type="entry name" value="Ribosomal_uL5_dom_sf"/>
</dbReference>
<comment type="subunit">
    <text evidence="5">Part of the 50S ribosomal subunit; part of the 5S rRNA/L5/L18/L25 subcomplex. Contacts the 5S rRNA and the P site tRNA. Forms a bridge to the 30S subunit in the 70S ribosome.</text>
</comment>
<dbReference type="Pfam" id="PF00281">
    <property type="entry name" value="Ribosomal_L5"/>
    <property type="match status" value="1"/>
</dbReference>
<dbReference type="EMBL" id="MHLZ01000030">
    <property type="protein sequence ID" value="OGZ19502.1"/>
    <property type="molecule type" value="Genomic_DNA"/>
</dbReference>
<dbReference type="GO" id="GO:0000049">
    <property type="term" value="F:tRNA binding"/>
    <property type="evidence" value="ECO:0007669"/>
    <property type="project" value="UniProtKB-UniRule"/>
</dbReference>
<dbReference type="GO" id="GO:1990904">
    <property type="term" value="C:ribonucleoprotein complex"/>
    <property type="evidence" value="ECO:0007669"/>
    <property type="project" value="UniProtKB-KW"/>
</dbReference>
<comment type="function">
    <text evidence="5">This is 1 of the proteins that bind and probably mediate the attachment of the 5S RNA into the large ribosomal subunit, where it forms part of the central protuberance. In the 70S ribosome it contacts protein S13 of the 30S subunit (bridge B1b), connecting the 2 subunits; this bridge is implicated in subunit movement. Contacts the P site tRNA; the 5S rRNA and some of its associated proteins might help stabilize positioning of ribosome-bound tRNAs.</text>
</comment>